<comment type="caution">
    <text evidence="2">The sequence shown here is derived from an EMBL/GenBank/DDBJ whole genome shotgun (WGS) entry which is preliminary data.</text>
</comment>
<organism evidence="2 3">
    <name type="scientific">Sphingomonas gilva</name>
    <dbReference type="NCBI Taxonomy" id="2305907"/>
    <lineage>
        <taxon>Bacteria</taxon>
        <taxon>Pseudomonadati</taxon>
        <taxon>Pseudomonadota</taxon>
        <taxon>Alphaproteobacteria</taxon>
        <taxon>Sphingomonadales</taxon>
        <taxon>Sphingomonadaceae</taxon>
        <taxon>Sphingomonas</taxon>
    </lineage>
</organism>
<dbReference type="PROSITE" id="PS00221">
    <property type="entry name" value="MIP"/>
    <property type="match status" value="1"/>
</dbReference>
<dbReference type="Proteomes" id="UP000266693">
    <property type="component" value="Unassembled WGS sequence"/>
</dbReference>
<name>A0A396RS83_9SPHN</name>
<evidence type="ECO:0000313" key="3">
    <source>
        <dbReference type="Proteomes" id="UP000266693"/>
    </source>
</evidence>
<keyword evidence="3" id="KW-1185">Reference proteome</keyword>
<gene>
    <name evidence="2" type="ORF">D1610_15205</name>
</gene>
<protein>
    <submittedName>
        <fullName evidence="2">Uncharacterized protein</fullName>
    </submittedName>
</protein>
<dbReference type="OrthoDB" id="7909078at2"/>
<evidence type="ECO:0000313" key="2">
    <source>
        <dbReference type="EMBL" id="RHW16451.1"/>
    </source>
</evidence>
<sequence length="174" mass="18460">MAGQSLPDGISSKNLEAAKGLRKIASAPVWVLGAILLIALSGVLGGGKAEIMTASAPRADLTVKIPTTMRSGMFFEMQIDADVRSDISDLVIALPPGLWHEMTINTMIPAPEKESHEDGAFRFSYGPFRAGDKLSVKVDGQLNPALTVGTRGHVRLLDGDTPITALPVTIRVFP</sequence>
<proteinExistence type="predicted"/>
<dbReference type="EMBL" id="QWLV01000009">
    <property type="protein sequence ID" value="RHW16451.1"/>
    <property type="molecule type" value="Genomic_DNA"/>
</dbReference>
<keyword evidence="1" id="KW-1133">Transmembrane helix</keyword>
<keyword evidence="1" id="KW-0812">Transmembrane</keyword>
<dbReference type="AlphaFoldDB" id="A0A396RS83"/>
<feature type="transmembrane region" description="Helical" evidence="1">
    <location>
        <begin position="24"/>
        <end position="44"/>
    </location>
</feature>
<reference evidence="2 3" key="1">
    <citation type="submission" date="2018-08" db="EMBL/GenBank/DDBJ databases">
        <title>The multiple taxonomic identification of Sphingomonas gilva.</title>
        <authorList>
            <person name="Zhu D."/>
            <person name="Zheng S."/>
        </authorList>
    </citation>
    <scope>NUCLEOTIDE SEQUENCE [LARGE SCALE GENOMIC DNA]</scope>
    <source>
        <strain evidence="2 3">ZDH117</strain>
    </source>
</reference>
<accession>A0A396RS83</accession>
<keyword evidence="1" id="KW-0472">Membrane</keyword>
<evidence type="ECO:0000256" key="1">
    <source>
        <dbReference type="SAM" id="Phobius"/>
    </source>
</evidence>
<dbReference type="InterPro" id="IPR022357">
    <property type="entry name" value="MIP_CS"/>
</dbReference>